<protein>
    <submittedName>
        <fullName evidence="2">Uncharacterized protein</fullName>
    </submittedName>
</protein>
<keyword evidence="1" id="KW-0732">Signal</keyword>
<evidence type="ECO:0000313" key="2">
    <source>
        <dbReference type="EMBL" id="ATY59266.1"/>
    </source>
</evidence>
<gene>
    <name evidence="2" type="ORF">A9K55_003582</name>
</gene>
<organism evidence="2 3">
    <name type="scientific">Cordyceps militaris</name>
    <name type="common">Caterpillar fungus</name>
    <name type="synonym">Clavaria militaris</name>
    <dbReference type="NCBI Taxonomy" id="73501"/>
    <lineage>
        <taxon>Eukaryota</taxon>
        <taxon>Fungi</taxon>
        <taxon>Dikarya</taxon>
        <taxon>Ascomycota</taxon>
        <taxon>Pezizomycotina</taxon>
        <taxon>Sordariomycetes</taxon>
        <taxon>Hypocreomycetidae</taxon>
        <taxon>Hypocreales</taxon>
        <taxon>Cordycipitaceae</taxon>
        <taxon>Cordyceps</taxon>
    </lineage>
</organism>
<reference evidence="2 3" key="1">
    <citation type="journal article" date="2017" name="BMC Genomics">
        <title>Chromosome level assembly and secondary metabolite potential of the parasitic fungus Cordyceps militaris.</title>
        <authorList>
            <person name="Kramer G.J."/>
            <person name="Nodwell J.R."/>
        </authorList>
    </citation>
    <scope>NUCLEOTIDE SEQUENCE [LARGE SCALE GENOMIC DNA]</scope>
    <source>
        <strain evidence="2 3">ATCC 34164</strain>
    </source>
</reference>
<name>A0A2H4S829_CORMI</name>
<dbReference type="VEuPathDB" id="FungiDB:A9K55_003582"/>
<evidence type="ECO:0000256" key="1">
    <source>
        <dbReference type="SAM" id="SignalP"/>
    </source>
</evidence>
<dbReference type="Proteomes" id="UP000323067">
    <property type="component" value="Chromosome iv"/>
</dbReference>
<dbReference type="OrthoDB" id="10300253at2759"/>
<accession>A0A2H4S829</accession>
<feature type="signal peptide" evidence="1">
    <location>
        <begin position="1"/>
        <end position="18"/>
    </location>
</feature>
<proteinExistence type="predicted"/>
<sequence length="89" mass="9476">MRAVFTFTLAAAAATGAAIPVVLDGGYWVGAACKYEGPEQKTICDAAGNDILYCHADGHWHNGYTCPSGRCRIRPPPFHGQAGNAYCSW</sequence>
<evidence type="ECO:0000313" key="3">
    <source>
        <dbReference type="Proteomes" id="UP000323067"/>
    </source>
</evidence>
<feature type="chain" id="PRO_5014132885" evidence="1">
    <location>
        <begin position="19"/>
        <end position="89"/>
    </location>
</feature>
<dbReference type="AlphaFoldDB" id="A0A2H4S829"/>
<dbReference type="EMBL" id="CP023322">
    <property type="protein sequence ID" value="ATY59266.1"/>
    <property type="molecule type" value="Genomic_DNA"/>
</dbReference>